<accession>A0A5E4NIW0</accession>
<evidence type="ECO:0000256" key="1">
    <source>
        <dbReference type="SAM" id="MobiDB-lite"/>
    </source>
</evidence>
<organism evidence="2 3">
    <name type="scientific">Cinara cedri</name>
    <dbReference type="NCBI Taxonomy" id="506608"/>
    <lineage>
        <taxon>Eukaryota</taxon>
        <taxon>Metazoa</taxon>
        <taxon>Ecdysozoa</taxon>
        <taxon>Arthropoda</taxon>
        <taxon>Hexapoda</taxon>
        <taxon>Insecta</taxon>
        <taxon>Pterygota</taxon>
        <taxon>Neoptera</taxon>
        <taxon>Paraneoptera</taxon>
        <taxon>Hemiptera</taxon>
        <taxon>Sternorrhyncha</taxon>
        <taxon>Aphidomorpha</taxon>
        <taxon>Aphidoidea</taxon>
        <taxon>Aphididae</taxon>
        <taxon>Lachninae</taxon>
        <taxon>Cinara</taxon>
    </lineage>
</organism>
<proteinExistence type="predicted"/>
<evidence type="ECO:0000313" key="3">
    <source>
        <dbReference type="Proteomes" id="UP000325440"/>
    </source>
</evidence>
<evidence type="ECO:0000313" key="2">
    <source>
        <dbReference type="EMBL" id="VVC41505.1"/>
    </source>
</evidence>
<name>A0A5E4NIW0_9HEMI</name>
<dbReference type="EMBL" id="CABPRJ010001920">
    <property type="protein sequence ID" value="VVC41505.1"/>
    <property type="molecule type" value="Genomic_DNA"/>
</dbReference>
<protein>
    <submittedName>
        <fullName evidence="2">Uncharacterized protein</fullName>
    </submittedName>
</protein>
<sequence>MPAIPFSARPAEVSDERPEKSGPYVVPGLVHTRMRGRRPDPFGVVRAREAVTEVVPQLSKRTFAFINSVQLRAFERTPSIGVHFRSATPRP</sequence>
<feature type="region of interest" description="Disordered" evidence="1">
    <location>
        <begin position="1"/>
        <end position="26"/>
    </location>
</feature>
<reference evidence="2 3" key="1">
    <citation type="submission" date="2019-08" db="EMBL/GenBank/DDBJ databases">
        <authorList>
            <person name="Alioto T."/>
            <person name="Alioto T."/>
            <person name="Gomez Garrido J."/>
        </authorList>
    </citation>
    <scope>NUCLEOTIDE SEQUENCE [LARGE SCALE GENOMIC DNA]</scope>
</reference>
<keyword evidence="3" id="KW-1185">Reference proteome</keyword>
<gene>
    <name evidence="2" type="ORF">CINCED_3A002297</name>
</gene>
<dbReference type="AlphaFoldDB" id="A0A5E4NIW0"/>
<dbReference type="Proteomes" id="UP000325440">
    <property type="component" value="Unassembled WGS sequence"/>
</dbReference>